<reference evidence="1 2" key="1">
    <citation type="submission" date="2014-04" db="EMBL/GenBank/DDBJ databases">
        <authorList>
            <consortium name="DOE Joint Genome Institute"/>
            <person name="Kuo A."/>
            <person name="Zuccaro A."/>
            <person name="Kohler A."/>
            <person name="Nagy L.G."/>
            <person name="Floudas D."/>
            <person name="Copeland A."/>
            <person name="Barry K.W."/>
            <person name="Cichocki N."/>
            <person name="Veneault-Fourrey C."/>
            <person name="LaButti K."/>
            <person name="Lindquist E.A."/>
            <person name="Lipzen A."/>
            <person name="Lundell T."/>
            <person name="Morin E."/>
            <person name="Murat C."/>
            <person name="Sun H."/>
            <person name="Tunlid A."/>
            <person name="Henrissat B."/>
            <person name="Grigoriev I.V."/>
            <person name="Hibbett D.S."/>
            <person name="Martin F."/>
            <person name="Nordberg H.P."/>
            <person name="Cantor M.N."/>
            <person name="Hua S.X."/>
        </authorList>
    </citation>
    <scope>NUCLEOTIDE SEQUENCE [LARGE SCALE GENOMIC DNA]</scope>
    <source>
        <strain evidence="1 2">MAFF 305830</strain>
    </source>
</reference>
<keyword evidence="2" id="KW-1185">Reference proteome</keyword>
<accession>A0A0C2X3I7</accession>
<evidence type="ECO:0000313" key="1">
    <source>
        <dbReference type="EMBL" id="KIM32773.1"/>
    </source>
</evidence>
<gene>
    <name evidence="1" type="ORF">M408DRAFT_186350</name>
</gene>
<sequence length="56" mass="6272">MRVKSYIRWPARLGIESGIATGMTSLPAQTLLHCSHNPVLVFVNSIGEVSWVYHTF</sequence>
<organism evidence="1 2">
    <name type="scientific">Serendipita vermifera MAFF 305830</name>
    <dbReference type="NCBI Taxonomy" id="933852"/>
    <lineage>
        <taxon>Eukaryota</taxon>
        <taxon>Fungi</taxon>
        <taxon>Dikarya</taxon>
        <taxon>Basidiomycota</taxon>
        <taxon>Agaricomycotina</taxon>
        <taxon>Agaricomycetes</taxon>
        <taxon>Sebacinales</taxon>
        <taxon>Serendipitaceae</taxon>
        <taxon>Serendipita</taxon>
    </lineage>
</organism>
<protein>
    <submittedName>
        <fullName evidence="1">Uncharacterized protein</fullName>
    </submittedName>
</protein>
<dbReference type="Proteomes" id="UP000054097">
    <property type="component" value="Unassembled WGS sequence"/>
</dbReference>
<proteinExistence type="predicted"/>
<dbReference type="HOGENOM" id="CLU_3015664_0_0_1"/>
<dbReference type="AlphaFoldDB" id="A0A0C2X3I7"/>
<dbReference type="EMBL" id="KN824279">
    <property type="protein sequence ID" value="KIM32773.1"/>
    <property type="molecule type" value="Genomic_DNA"/>
</dbReference>
<reference evidence="2" key="2">
    <citation type="submission" date="2015-01" db="EMBL/GenBank/DDBJ databases">
        <title>Evolutionary Origins and Diversification of the Mycorrhizal Mutualists.</title>
        <authorList>
            <consortium name="DOE Joint Genome Institute"/>
            <consortium name="Mycorrhizal Genomics Consortium"/>
            <person name="Kohler A."/>
            <person name="Kuo A."/>
            <person name="Nagy L.G."/>
            <person name="Floudas D."/>
            <person name="Copeland A."/>
            <person name="Barry K.W."/>
            <person name="Cichocki N."/>
            <person name="Veneault-Fourrey C."/>
            <person name="LaButti K."/>
            <person name="Lindquist E.A."/>
            <person name="Lipzen A."/>
            <person name="Lundell T."/>
            <person name="Morin E."/>
            <person name="Murat C."/>
            <person name="Riley R."/>
            <person name="Ohm R."/>
            <person name="Sun H."/>
            <person name="Tunlid A."/>
            <person name="Henrissat B."/>
            <person name="Grigoriev I.V."/>
            <person name="Hibbett D.S."/>
            <person name="Martin F."/>
        </authorList>
    </citation>
    <scope>NUCLEOTIDE SEQUENCE [LARGE SCALE GENOMIC DNA]</scope>
    <source>
        <strain evidence="2">MAFF 305830</strain>
    </source>
</reference>
<evidence type="ECO:0000313" key="2">
    <source>
        <dbReference type="Proteomes" id="UP000054097"/>
    </source>
</evidence>
<name>A0A0C2X3I7_SERVB</name>